<feature type="region of interest" description="Disordered" evidence="1">
    <location>
        <begin position="61"/>
        <end position="97"/>
    </location>
</feature>
<evidence type="ECO:0000313" key="2">
    <source>
        <dbReference type="EMBL" id="KAK4037629.1"/>
    </source>
</evidence>
<name>A0ABR0B7G2_9CRUS</name>
<sequence length="541" mass="59809">MAELKKTSYLCEKHFDQSDVLKGFTDGTVYHPYERWRLSINEASSKAVKRTPLKQLFSVNTQQKKRDGIQAKISSVHSTSNNHQNLPSPLGNGANRHKSLRRTVGTENTPPNQHNKKLKLISHQAPSRVSKSNTPFQSVALPTLQHPETEIIGGSELMETDEPFNLPIDTVTTVEEDTVSCDTTTTSKSVDSPTLQHPETEIIGGSELMETGEHFNLPIEAETTVEEETVSCDTSTTSKSVALPPQQDPETVIIAGRDLMETGENLNLPIDILTTLEEEDSVSSDSTSTTSPPHQYRDSQLNGDSDHTETVESFELFNDRETTVEEDTASCETTTAFESVASPTLQHPETEIIGGIDLMETGEPFKFLIETETTRDTASCNRPTTTPFQLVASPPQQDPETEIITYKTTNLQAVQALFVSLPVPHSNELLSLPPEATETTHSSDDCVETISKLKDDVATLTKNQLDEKIKHLTHGHVVILFHGLAGKFQFSSWKNPQGVTLFKGVGSDIALWRISTGRRHHSLYYSGNMIRHSSLVYVTIC</sequence>
<dbReference type="EMBL" id="JAOYFB010000040">
    <property type="protein sequence ID" value="KAK4037629.1"/>
    <property type="molecule type" value="Genomic_DNA"/>
</dbReference>
<accession>A0ABR0B7G2</accession>
<dbReference type="Proteomes" id="UP001234178">
    <property type="component" value="Unassembled WGS sequence"/>
</dbReference>
<organism evidence="2 3">
    <name type="scientific">Daphnia magna</name>
    <dbReference type="NCBI Taxonomy" id="35525"/>
    <lineage>
        <taxon>Eukaryota</taxon>
        <taxon>Metazoa</taxon>
        <taxon>Ecdysozoa</taxon>
        <taxon>Arthropoda</taxon>
        <taxon>Crustacea</taxon>
        <taxon>Branchiopoda</taxon>
        <taxon>Diplostraca</taxon>
        <taxon>Cladocera</taxon>
        <taxon>Anomopoda</taxon>
        <taxon>Daphniidae</taxon>
        <taxon>Daphnia</taxon>
    </lineage>
</organism>
<feature type="compositionally biased region" description="Polar residues" evidence="1">
    <location>
        <begin position="72"/>
        <end position="87"/>
    </location>
</feature>
<feature type="region of interest" description="Disordered" evidence="1">
    <location>
        <begin position="278"/>
        <end position="307"/>
    </location>
</feature>
<protein>
    <recommendedName>
        <fullName evidence="4">THAP-type domain-containing protein</fullName>
    </recommendedName>
</protein>
<reference evidence="2 3" key="1">
    <citation type="journal article" date="2023" name="Nucleic Acids Res.">
        <title>The hologenome of Daphnia magna reveals possible DNA methylation and microbiome-mediated evolution of the host genome.</title>
        <authorList>
            <person name="Chaturvedi A."/>
            <person name="Li X."/>
            <person name="Dhandapani V."/>
            <person name="Marshall H."/>
            <person name="Kissane S."/>
            <person name="Cuenca-Cambronero M."/>
            <person name="Asole G."/>
            <person name="Calvet F."/>
            <person name="Ruiz-Romero M."/>
            <person name="Marangio P."/>
            <person name="Guigo R."/>
            <person name="Rago D."/>
            <person name="Mirbahai L."/>
            <person name="Eastwood N."/>
            <person name="Colbourne J.K."/>
            <person name="Zhou J."/>
            <person name="Mallon E."/>
            <person name="Orsini L."/>
        </authorList>
    </citation>
    <scope>NUCLEOTIDE SEQUENCE [LARGE SCALE GENOMIC DNA]</scope>
    <source>
        <strain evidence="2">LRV0_1</strain>
    </source>
</reference>
<proteinExistence type="predicted"/>
<keyword evidence="3" id="KW-1185">Reference proteome</keyword>
<evidence type="ECO:0000313" key="3">
    <source>
        <dbReference type="Proteomes" id="UP001234178"/>
    </source>
</evidence>
<comment type="caution">
    <text evidence="2">The sequence shown here is derived from an EMBL/GenBank/DDBJ whole genome shotgun (WGS) entry which is preliminary data.</text>
</comment>
<evidence type="ECO:0008006" key="4">
    <source>
        <dbReference type="Google" id="ProtNLM"/>
    </source>
</evidence>
<evidence type="ECO:0000256" key="1">
    <source>
        <dbReference type="SAM" id="MobiDB-lite"/>
    </source>
</evidence>
<gene>
    <name evidence="2" type="ORF">OUZ56_029660</name>
</gene>